<dbReference type="AlphaFoldDB" id="A0A9D5UC39"/>
<evidence type="ECO:0000259" key="1">
    <source>
        <dbReference type="Pfam" id="PF03235"/>
    </source>
</evidence>
<dbReference type="RefSeq" id="WP_193721562.1">
    <property type="nucleotide sequence ID" value="NZ_JACSPN010000046.1"/>
</dbReference>
<evidence type="ECO:0000259" key="3">
    <source>
        <dbReference type="Pfam" id="PF18899"/>
    </source>
</evidence>
<proteinExistence type="predicted"/>
<feature type="domain" description="DUF5655" evidence="3">
    <location>
        <begin position="594"/>
        <end position="694"/>
    </location>
</feature>
<dbReference type="Pfam" id="PF18899">
    <property type="entry name" value="DUF5655"/>
    <property type="match status" value="1"/>
</dbReference>
<reference evidence="4 5" key="1">
    <citation type="submission" date="2020-08" db="EMBL/GenBank/DDBJ databases">
        <title>A Genomic Blueprint of the Chicken Gut Microbiome.</title>
        <authorList>
            <person name="Gilroy R."/>
            <person name="Ravi A."/>
            <person name="Getino M."/>
            <person name="Pursley I."/>
            <person name="Horton D.L."/>
            <person name="Alikhan N.-F."/>
            <person name="Baker D."/>
            <person name="Gharbi K."/>
            <person name="Hall N."/>
            <person name="Watson M."/>
            <person name="Adriaenssens E.M."/>
            <person name="Foster-Nyarko E."/>
            <person name="Jarju S."/>
            <person name="Secka A."/>
            <person name="Antonio M."/>
            <person name="Oren A."/>
            <person name="Chaudhuri R."/>
            <person name="La Ragione R.M."/>
            <person name="Hildebrand F."/>
            <person name="Pallen M.J."/>
        </authorList>
    </citation>
    <scope>NUCLEOTIDE SEQUENCE [LARGE SCALE GENOMIC DNA]</scope>
    <source>
        <strain evidence="4 5">Sa1BUA8</strain>
    </source>
</reference>
<dbReference type="Proteomes" id="UP000822993">
    <property type="component" value="Unassembled WGS sequence"/>
</dbReference>
<organism evidence="4 5">
    <name type="scientific">Oerskovia douganii</name>
    <dbReference type="NCBI Taxonomy" id="2762210"/>
    <lineage>
        <taxon>Bacteria</taxon>
        <taxon>Bacillati</taxon>
        <taxon>Actinomycetota</taxon>
        <taxon>Actinomycetes</taxon>
        <taxon>Micrococcales</taxon>
        <taxon>Cellulomonadaceae</taxon>
        <taxon>Oerskovia</taxon>
    </lineage>
</organism>
<dbReference type="Pfam" id="PF07510">
    <property type="entry name" value="GmrSD_C"/>
    <property type="match status" value="1"/>
</dbReference>
<name>A0A9D5UC39_9CELL</name>
<evidence type="ECO:0000313" key="4">
    <source>
        <dbReference type="EMBL" id="MBE7702379.1"/>
    </source>
</evidence>
<dbReference type="PANTHER" id="PTHR35149:SF2">
    <property type="entry name" value="DUF262 DOMAIN-CONTAINING PROTEIN"/>
    <property type="match status" value="1"/>
</dbReference>
<sequence>MKAVDASLLMLLKKSSQFIVPIYQRTYAWSENECAQLWRDLLRAGSSESLGAHFTGSVVHVERSLSALTEFEPNLIIDGQQRVTTVTLLLSALAERLEALPTDQQEPIDGFSPRKIRNRYLLNDDESDERQYKLILSQSDRDTLIAILQGVAPEPSGSARLVANYDYFRDRLADPRTDLAAVCRGLAKLVVVDVRLERGVDNPQLVFEAMNSTGKKLSQADLIRNFVLMDLAPKAQEKIYTGFWRPMEIEFGPAAYESRFDDFVRHYLTVVTGEIPRLDDIYDAFKSFAARFISAGQTIDELVLDVRDYSRRYCAIALGKEQDPLLRAAFKDLDQIKADVVYPFLLSTYTDYDAGTISRDDLLAIVDMVTSYVFRRAVGRIPTNSLNTTFATFHKAVRKDAYLDSVKAHFLGMKNYRAFPTDGEFIEALTTSDLYNFKRRSYFLRKMENHGRKEHVSIEDYTIEHILPQNENLSAAWRSALGEDWQHVQEKYLHTLGNLTLTGYNSEYSDHAFDVKRDMEGGFRDSPLRLNRGLGQLASWDEHALVERARRLAREAAQIWTRPTLDAAVLARFQEPRTETGFSIEDHPHLLSPARRELFDHLTSEVLALDPGVARYFRKLYVAFKAETNFLDVVPQVSRMRLSLNIPIESLEDERGIVEDVSGKGHWGNGPTEVSLNEGSDFTYVMGLVRQAFEYQLGEG</sequence>
<gene>
    <name evidence="4" type="ORF">H9623_18970</name>
</gene>
<accession>A0A9D5UC39</accession>
<keyword evidence="5" id="KW-1185">Reference proteome</keyword>
<evidence type="ECO:0000259" key="2">
    <source>
        <dbReference type="Pfam" id="PF07510"/>
    </source>
</evidence>
<dbReference type="InterPro" id="IPR011089">
    <property type="entry name" value="GmrSD_C"/>
</dbReference>
<dbReference type="PANTHER" id="PTHR35149">
    <property type="entry name" value="SLL5132 PROTEIN"/>
    <property type="match status" value="1"/>
</dbReference>
<dbReference type="Pfam" id="PF03235">
    <property type="entry name" value="GmrSD_N"/>
    <property type="match status" value="1"/>
</dbReference>
<evidence type="ECO:0000313" key="5">
    <source>
        <dbReference type="Proteomes" id="UP000822993"/>
    </source>
</evidence>
<protein>
    <submittedName>
        <fullName evidence="4">DUF262 domain-containing protein</fullName>
    </submittedName>
</protein>
<feature type="domain" description="GmrSD restriction endonucleases C-terminal" evidence="2">
    <location>
        <begin position="420"/>
        <end position="554"/>
    </location>
</feature>
<dbReference type="InterPro" id="IPR004919">
    <property type="entry name" value="GmrSD_N"/>
</dbReference>
<dbReference type="InterPro" id="IPR043714">
    <property type="entry name" value="DUF5655"/>
</dbReference>
<comment type="caution">
    <text evidence="4">The sequence shown here is derived from an EMBL/GenBank/DDBJ whole genome shotgun (WGS) entry which is preliminary data.</text>
</comment>
<feature type="domain" description="GmrSD restriction endonucleases N-terminal" evidence="1">
    <location>
        <begin position="11"/>
        <end position="227"/>
    </location>
</feature>
<dbReference type="EMBL" id="JACSPN010000046">
    <property type="protein sequence ID" value="MBE7702379.1"/>
    <property type="molecule type" value="Genomic_DNA"/>
</dbReference>